<feature type="transmembrane region" description="Helical" evidence="5">
    <location>
        <begin position="21"/>
        <end position="42"/>
    </location>
</feature>
<comment type="subcellular location">
    <subcellularLocation>
        <location evidence="1">Membrane</location>
        <topology evidence="1">Multi-pass membrane protein</topology>
    </subcellularLocation>
</comment>
<dbReference type="PANTHER" id="PTHR43471">
    <property type="entry name" value="ABC TRANSPORTER PERMEASE"/>
    <property type="match status" value="1"/>
</dbReference>
<feature type="transmembrane region" description="Helical" evidence="5">
    <location>
        <begin position="313"/>
        <end position="338"/>
    </location>
</feature>
<dbReference type="Pfam" id="PF12698">
    <property type="entry name" value="ABC2_membrane_3"/>
    <property type="match status" value="1"/>
</dbReference>
<feature type="domain" description="ABC-2 type transporter transmembrane" evidence="6">
    <location>
        <begin position="19"/>
        <end position="461"/>
    </location>
</feature>
<gene>
    <name evidence="7" type="ORF">GRI68_01735</name>
</gene>
<evidence type="ECO:0000259" key="6">
    <source>
        <dbReference type="Pfam" id="PF12698"/>
    </source>
</evidence>
<dbReference type="GO" id="GO:0016020">
    <property type="term" value="C:membrane"/>
    <property type="evidence" value="ECO:0007669"/>
    <property type="project" value="UniProtKB-SubCell"/>
</dbReference>
<feature type="transmembrane region" description="Helical" evidence="5">
    <location>
        <begin position="263"/>
        <end position="284"/>
    </location>
</feature>
<keyword evidence="2 5" id="KW-0812">Transmembrane</keyword>
<dbReference type="AlphaFoldDB" id="A0A6I4TZ45"/>
<accession>A0A6I4TZ45</accession>
<comment type="caution">
    <text evidence="7">The sequence shown here is derived from an EMBL/GenBank/DDBJ whole genome shotgun (WGS) entry which is preliminary data.</text>
</comment>
<evidence type="ECO:0000256" key="5">
    <source>
        <dbReference type="SAM" id="Phobius"/>
    </source>
</evidence>
<evidence type="ECO:0000256" key="4">
    <source>
        <dbReference type="ARBA" id="ARBA00023136"/>
    </source>
</evidence>
<feature type="transmembrane region" description="Helical" evidence="5">
    <location>
        <begin position="420"/>
        <end position="439"/>
    </location>
</feature>
<protein>
    <submittedName>
        <fullName evidence="7">ABC transporter permease</fullName>
    </submittedName>
</protein>
<proteinExistence type="predicted"/>
<feature type="transmembrane region" description="Helical" evidence="5">
    <location>
        <begin position="446"/>
        <end position="466"/>
    </location>
</feature>
<sequence length="495" mass="53965">MSNILLVAQREFRQIVQMKSFWLTLLLIPVALGVGSVVGKLFDDDEATKVMLVDRAGGEVAERIETSFALEDDRDALARLSRYVRRHGLEAADPDAPWTQYDRWYTPADIEAFRQSGGLEGALEKIDAVRDKDTPEFEPREASYEFVEPDPSIATATGEALDEAVEQIIDPKDGDEEASYVILIDSDYAERPVVRLWSNDTPRSSFVTTLQDTLTTDLRGRLLAEDGVSPERAALVQTAQPAIAVTTPEPGDGARESMAVRSILPLALAYVLLMALMLSGGWMLQSSVEERTNKLLESVLACVKAEDLMYGKLIGTVAVGLALVASWVIFAAIAAFWFSGAVSDFLRPALAPLTDPVIVIAIIYFFVAGYISISVIFLAIGSMTDSMNEAQGYFMPLTFAILLPVTFLIQAVLAGNDGPIVQVMTWIPFITPFAVLAQLGTGIELWVLIGTGLLLAAFIVVEFVYLGRLFRASLLATGQKPGLKTLIERFKSQAG</sequence>
<evidence type="ECO:0000313" key="7">
    <source>
        <dbReference type="EMBL" id="MXP08898.1"/>
    </source>
</evidence>
<dbReference type="EMBL" id="WTYR01000001">
    <property type="protein sequence ID" value="MXP08898.1"/>
    <property type="molecule type" value="Genomic_DNA"/>
</dbReference>
<keyword evidence="4 5" id="KW-0472">Membrane</keyword>
<dbReference type="GO" id="GO:0140359">
    <property type="term" value="F:ABC-type transporter activity"/>
    <property type="evidence" value="ECO:0007669"/>
    <property type="project" value="InterPro"/>
</dbReference>
<dbReference type="PANTHER" id="PTHR43471:SF3">
    <property type="entry name" value="ABC TRANSPORTER PERMEASE PROTEIN NATB"/>
    <property type="match status" value="1"/>
</dbReference>
<keyword evidence="8" id="KW-1185">Reference proteome</keyword>
<reference evidence="7 8" key="1">
    <citation type="submission" date="2019-12" db="EMBL/GenBank/DDBJ databases">
        <title>Genomic-based taxomic classification of the family Erythrobacteraceae.</title>
        <authorList>
            <person name="Xu L."/>
        </authorList>
    </citation>
    <scope>NUCLEOTIDE SEQUENCE [LARGE SCALE GENOMIC DNA]</scope>
    <source>
        <strain evidence="7 8">LMG 29519</strain>
    </source>
</reference>
<feature type="transmembrane region" description="Helical" evidence="5">
    <location>
        <begin position="393"/>
        <end position="414"/>
    </location>
</feature>
<dbReference type="RefSeq" id="WP_160615412.1">
    <property type="nucleotide sequence ID" value="NZ_WTYR01000001.1"/>
</dbReference>
<dbReference type="Proteomes" id="UP000429229">
    <property type="component" value="Unassembled WGS sequence"/>
</dbReference>
<evidence type="ECO:0000256" key="1">
    <source>
        <dbReference type="ARBA" id="ARBA00004141"/>
    </source>
</evidence>
<dbReference type="OrthoDB" id="7539112at2"/>
<keyword evidence="3 5" id="KW-1133">Transmembrane helix</keyword>
<organism evidence="7 8">
    <name type="scientific">Alteriqipengyuania halimionae</name>
    <dbReference type="NCBI Taxonomy" id="1926630"/>
    <lineage>
        <taxon>Bacteria</taxon>
        <taxon>Pseudomonadati</taxon>
        <taxon>Pseudomonadota</taxon>
        <taxon>Alphaproteobacteria</taxon>
        <taxon>Sphingomonadales</taxon>
        <taxon>Erythrobacteraceae</taxon>
        <taxon>Alteriqipengyuania</taxon>
    </lineage>
</organism>
<name>A0A6I4TZ45_9SPHN</name>
<feature type="transmembrane region" description="Helical" evidence="5">
    <location>
        <begin position="358"/>
        <end position="381"/>
    </location>
</feature>
<dbReference type="InterPro" id="IPR013525">
    <property type="entry name" value="ABC2_TM"/>
</dbReference>
<evidence type="ECO:0000256" key="3">
    <source>
        <dbReference type="ARBA" id="ARBA00022989"/>
    </source>
</evidence>
<evidence type="ECO:0000313" key="8">
    <source>
        <dbReference type="Proteomes" id="UP000429229"/>
    </source>
</evidence>
<evidence type="ECO:0000256" key="2">
    <source>
        <dbReference type="ARBA" id="ARBA00022692"/>
    </source>
</evidence>